<reference evidence="1 2" key="1">
    <citation type="submission" date="2019-10" db="EMBL/GenBank/DDBJ databases">
        <title>New genus of Silvanigrellaceae.</title>
        <authorList>
            <person name="Pitt A."/>
            <person name="Hahn M.W."/>
        </authorList>
    </citation>
    <scope>NUCLEOTIDE SEQUENCE [LARGE SCALE GENOMIC DNA]</scope>
    <source>
        <strain evidence="1 2">33A1-SZDP</strain>
    </source>
</reference>
<evidence type="ECO:0000313" key="1">
    <source>
        <dbReference type="EMBL" id="KAB8028595.1"/>
    </source>
</evidence>
<dbReference type="Proteomes" id="UP000442694">
    <property type="component" value="Unassembled WGS sequence"/>
</dbReference>
<dbReference type="RefSeq" id="WP_152213746.1">
    <property type="nucleotide sequence ID" value="NZ_WFLN01000009.1"/>
</dbReference>
<protein>
    <submittedName>
        <fullName evidence="1">Uncharacterized protein</fullName>
    </submittedName>
</protein>
<keyword evidence="2" id="KW-1185">Reference proteome</keyword>
<dbReference type="AlphaFoldDB" id="A0A833N5V6"/>
<gene>
    <name evidence="1" type="ORF">GCL57_12820</name>
</gene>
<sequence>MLSKFNNSKDDNFEYTILENEKIYSKESDIFYTEHISLSLEKFSNYYRPLVNSTSAFLTCLTYFSLLKTSKRLSNKEVFNFIVDIFHNYNNKEYLAEKINPNRKYDSKQNWNQFIGKEKLSVLKSYPEYISLKRTIEGHFRLLKSTTKLNQQDQLFKKEYTNHGTKEHFIKIYPSEYNLYNEKYKLIPGLYDKEKIVSSLKRLNEELIRESNKRNTSDRLDYYCTLNDMQIYSLFVSPIVGFHGIVFGLLIPPITGVGLVTTITATSIGTGIGTAKNHFSNFVKRIYNVGIRQNSFRKLDETKFNNKLNNAVNNNNLKQMSIIISELKKVNLKTGQFNFFFANTFKYYCELKNETDKYAKELFVEEKKFEKLLPNLQKLYYKTLCYFRKKEVLEETLRLQVCSLKAINIKSAFMIRNNENVKKFIRDHLNKDEGFQKKLIRKSIHKVCGKNAKNTELIEDIILLSLRTEEIDEKFIKENSISASLKAGLSEQIEDILGNFGSLNEGIKFGVRTTAKITPTDSLFTKISNNSTNFDLGLWLSISALEGILYLSESHKASRKYQLITSWISTLTGANYLSRVAASSVYLITSKWANLFTCPVMDYLYLNPFGIIADIFSLKIGGAVSSTHSENWRQIIIEFDDFKKKYSKDKWSPAYDYFIKSRPSDPSEVIHNIGDMYKNKLTSITTLVESINKDSLALLDTIQNFESSKSKSYFKTTLDDVINSYVKVFIKMFSLAKEIETFELYFEFLNEMNAEIETTLKINFTLLGVENKGVFSIIQFLSDPYVKKHILDKD</sequence>
<dbReference type="EMBL" id="WFLN01000009">
    <property type="protein sequence ID" value="KAB8028595.1"/>
    <property type="molecule type" value="Genomic_DNA"/>
</dbReference>
<comment type="caution">
    <text evidence="1">The sequence shown here is derived from an EMBL/GenBank/DDBJ whole genome shotgun (WGS) entry which is preliminary data.</text>
</comment>
<name>A0A833N5V6_9BACT</name>
<proteinExistence type="predicted"/>
<evidence type="ECO:0000313" key="2">
    <source>
        <dbReference type="Proteomes" id="UP000442694"/>
    </source>
</evidence>
<organism evidence="1 2">
    <name type="scientific">Fluviispira multicolorata</name>
    <dbReference type="NCBI Taxonomy" id="2654512"/>
    <lineage>
        <taxon>Bacteria</taxon>
        <taxon>Pseudomonadati</taxon>
        <taxon>Bdellovibrionota</taxon>
        <taxon>Oligoflexia</taxon>
        <taxon>Silvanigrellales</taxon>
        <taxon>Silvanigrellaceae</taxon>
        <taxon>Fluviispira</taxon>
    </lineage>
</organism>
<accession>A0A833N5V6</accession>